<accession>H8G7G8</accession>
<sequence length="328" mass="32834">MNTVRDVCVIGLGLIGGSVLRAAVASGRKAWGASTSTSDTEAAAADGYDVVGGDDAVAEALRRAAAADAVVVLAVPLTAVRSVLALVERHAPGCLLTDVTSVKVPVREAVRAVAPSVTFVGGHPMAGTAESGWQAAKDDLFSGAAWVTTVDDDTDLTAWREVSALAVALGARVVPLESETHDETVARVSHVGHLLAAVLASVGAAGGPVAAALAAGSFADGTRVAGTRPALVQAMTEGNRAALLSVVDEALGALGAARGSLASTGGLASTIEAGHEALRRMTDQRNAPRTSVRVRLSAPDARDALLSVGHRGGHVTGFDGDVALADVP</sequence>
<dbReference type="SUPFAM" id="SSF48179">
    <property type="entry name" value="6-phosphogluconate dehydrogenase C-terminal domain-like"/>
    <property type="match status" value="1"/>
</dbReference>
<dbReference type="InterPro" id="IPR046826">
    <property type="entry name" value="PDH_N"/>
</dbReference>
<dbReference type="GO" id="GO:0008977">
    <property type="term" value="F:prephenate dehydrogenase (NAD+) activity"/>
    <property type="evidence" value="ECO:0007669"/>
    <property type="project" value="InterPro"/>
</dbReference>
<reference evidence="4 5" key="1">
    <citation type="journal article" date="2012" name="Stand. Genomic Sci.">
        <title>Genome sequence of the soil bacterium Saccharomonospora azurea type strain (NA-128(T)).</title>
        <authorList>
            <person name="Klenk H.P."/>
            <person name="Held B."/>
            <person name="Lucas S."/>
            <person name="Lapidus A."/>
            <person name="Copeland A."/>
            <person name="Hammon N."/>
            <person name="Pitluck S."/>
            <person name="Goodwin L.A."/>
            <person name="Han C."/>
            <person name="Tapia R."/>
            <person name="Brambilla E.M."/>
            <person name="Potter G."/>
            <person name="Land M."/>
            <person name="Ivanova N."/>
            <person name="Rohde M."/>
            <person name="Goker M."/>
            <person name="Detter J.C."/>
            <person name="Kyrpides N.C."/>
            <person name="Woyke T."/>
        </authorList>
    </citation>
    <scope>NUCLEOTIDE SEQUENCE [LARGE SCALE GENOMIC DNA]</scope>
    <source>
        <strain evidence="4 5">NA-128</strain>
    </source>
</reference>
<dbReference type="PANTHER" id="PTHR21363">
    <property type="entry name" value="PREPHENATE DEHYDROGENASE"/>
    <property type="match status" value="1"/>
</dbReference>
<dbReference type="PANTHER" id="PTHR21363:SF0">
    <property type="entry name" value="PREPHENATE DEHYDROGENASE [NADP(+)]"/>
    <property type="match status" value="1"/>
</dbReference>
<evidence type="ECO:0000259" key="3">
    <source>
        <dbReference type="PROSITE" id="PS51176"/>
    </source>
</evidence>
<dbReference type="EMBL" id="CM001466">
    <property type="protein sequence ID" value="EHY89363.1"/>
    <property type="molecule type" value="Genomic_DNA"/>
</dbReference>
<dbReference type="SUPFAM" id="SSF51735">
    <property type="entry name" value="NAD(P)-binding Rossmann-fold domains"/>
    <property type="match status" value="1"/>
</dbReference>
<name>H8G7G8_9PSEU</name>
<dbReference type="GO" id="GO:0004665">
    <property type="term" value="F:prephenate dehydrogenase (NADP+) activity"/>
    <property type="evidence" value="ECO:0007669"/>
    <property type="project" value="InterPro"/>
</dbReference>
<evidence type="ECO:0000313" key="4">
    <source>
        <dbReference type="EMBL" id="EHY89363.1"/>
    </source>
</evidence>
<dbReference type="InterPro" id="IPR036291">
    <property type="entry name" value="NAD(P)-bd_dom_sf"/>
</dbReference>
<dbReference type="RefSeq" id="WP_005441923.1">
    <property type="nucleotide sequence ID" value="NZ_CM001466.1"/>
</dbReference>
<dbReference type="GO" id="GO:0070403">
    <property type="term" value="F:NAD+ binding"/>
    <property type="evidence" value="ECO:0007669"/>
    <property type="project" value="InterPro"/>
</dbReference>
<gene>
    <name evidence="4" type="ORF">SacazDRAFT_02461</name>
</gene>
<dbReference type="InterPro" id="IPR050812">
    <property type="entry name" value="Preph/Arog_dehydrog"/>
</dbReference>
<dbReference type="Pfam" id="PF02153">
    <property type="entry name" value="PDH_N"/>
    <property type="match status" value="1"/>
</dbReference>
<comment type="similarity">
    <text evidence="1">Belongs to the prephenate/arogenate dehydrogenase family.</text>
</comment>
<dbReference type="OrthoDB" id="9802008at2"/>
<keyword evidence="5" id="KW-1185">Reference proteome</keyword>
<dbReference type="InterPro" id="IPR046825">
    <property type="entry name" value="PDH_C"/>
</dbReference>
<dbReference type="Gene3D" id="1.10.3660.10">
    <property type="entry name" value="6-phosphogluconate dehydrogenase C-terminal like domain"/>
    <property type="match status" value="1"/>
</dbReference>
<dbReference type="GO" id="GO:0006571">
    <property type="term" value="P:tyrosine biosynthetic process"/>
    <property type="evidence" value="ECO:0007669"/>
    <property type="project" value="InterPro"/>
</dbReference>
<dbReference type="HOGENOM" id="CLU_055968_1_0_11"/>
<evidence type="ECO:0000256" key="1">
    <source>
        <dbReference type="ARBA" id="ARBA00007964"/>
    </source>
</evidence>
<evidence type="ECO:0000313" key="5">
    <source>
        <dbReference type="Proteomes" id="UP000004705"/>
    </source>
</evidence>
<protein>
    <submittedName>
        <fullName evidence="4">Prephenate dehydrogenase</fullName>
    </submittedName>
</protein>
<dbReference type="Pfam" id="PF20463">
    <property type="entry name" value="PDH_C"/>
    <property type="match status" value="1"/>
</dbReference>
<feature type="domain" description="Prephenate/arogenate dehydrogenase" evidence="3">
    <location>
        <begin position="5"/>
        <end position="292"/>
    </location>
</feature>
<proteinExistence type="inferred from homology"/>
<dbReference type="PROSITE" id="PS51176">
    <property type="entry name" value="PDH_ADH"/>
    <property type="match status" value="1"/>
</dbReference>
<keyword evidence="2" id="KW-0560">Oxidoreductase</keyword>
<dbReference type="InterPro" id="IPR003099">
    <property type="entry name" value="Prephen_DH"/>
</dbReference>
<dbReference type="Gene3D" id="3.40.50.720">
    <property type="entry name" value="NAD(P)-binding Rossmann-like Domain"/>
    <property type="match status" value="1"/>
</dbReference>
<dbReference type="AlphaFoldDB" id="H8G7G8"/>
<dbReference type="NCBIfam" id="NF005108">
    <property type="entry name" value="PRK06545.1-6"/>
    <property type="match status" value="1"/>
</dbReference>
<organism evidence="4 5">
    <name type="scientific">Saccharomonospora azurea NA-128</name>
    <dbReference type="NCBI Taxonomy" id="882081"/>
    <lineage>
        <taxon>Bacteria</taxon>
        <taxon>Bacillati</taxon>
        <taxon>Actinomycetota</taxon>
        <taxon>Actinomycetes</taxon>
        <taxon>Pseudonocardiales</taxon>
        <taxon>Pseudonocardiaceae</taxon>
        <taxon>Saccharomonospora</taxon>
    </lineage>
</organism>
<dbReference type="InterPro" id="IPR008927">
    <property type="entry name" value="6-PGluconate_DH-like_C_sf"/>
</dbReference>
<evidence type="ECO:0000256" key="2">
    <source>
        <dbReference type="ARBA" id="ARBA00023002"/>
    </source>
</evidence>
<dbReference type="Proteomes" id="UP000004705">
    <property type="component" value="Chromosome"/>
</dbReference>